<gene>
    <name evidence="1" type="ORF">T11_14895</name>
</gene>
<sequence>MHANCFPALHYANNGRLKIALSSLMVHLFVRLTWQVVESAKCSLSLFTAFSDYSS</sequence>
<protein>
    <submittedName>
        <fullName evidence="1">Uncharacterized protein</fullName>
    </submittedName>
</protein>
<evidence type="ECO:0000313" key="2">
    <source>
        <dbReference type="Proteomes" id="UP000055024"/>
    </source>
</evidence>
<feature type="non-terminal residue" evidence="1">
    <location>
        <position position="55"/>
    </location>
</feature>
<dbReference type="AlphaFoldDB" id="A0A0V1DKV5"/>
<proteinExistence type="predicted"/>
<comment type="caution">
    <text evidence="1">The sequence shown here is derived from an EMBL/GenBank/DDBJ whole genome shotgun (WGS) entry which is preliminary data.</text>
</comment>
<dbReference type="Proteomes" id="UP000055024">
    <property type="component" value="Unassembled WGS sequence"/>
</dbReference>
<name>A0A0V1DKV5_9BILA</name>
<organism evidence="1 2">
    <name type="scientific">Trichinella zimbabwensis</name>
    <dbReference type="NCBI Taxonomy" id="268475"/>
    <lineage>
        <taxon>Eukaryota</taxon>
        <taxon>Metazoa</taxon>
        <taxon>Ecdysozoa</taxon>
        <taxon>Nematoda</taxon>
        <taxon>Enoplea</taxon>
        <taxon>Dorylaimia</taxon>
        <taxon>Trichinellida</taxon>
        <taxon>Trichinellidae</taxon>
        <taxon>Trichinella</taxon>
    </lineage>
</organism>
<accession>A0A0V1DKV5</accession>
<dbReference type="EMBL" id="JYDP01009894">
    <property type="protein sequence ID" value="KRY62256.1"/>
    <property type="molecule type" value="Genomic_DNA"/>
</dbReference>
<evidence type="ECO:0000313" key="1">
    <source>
        <dbReference type="EMBL" id="KRY62256.1"/>
    </source>
</evidence>
<keyword evidence="2" id="KW-1185">Reference proteome</keyword>
<reference evidence="1 2" key="1">
    <citation type="submission" date="2015-01" db="EMBL/GenBank/DDBJ databases">
        <title>Evolution of Trichinella species and genotypes.</title>
        <authorList>
            <person name="Korhonen P.K."/>
            <person name="Edoardo P."/>
            <person name="Giuseppe L.R."/>
            <person name="Gasser R.B."/>
        </authorList>
    </citation>
    <scope>NUCLEOTIDE SEQUENCE [LARGE SCALE GENOMIC DNA]</scope>
    <source>
        <strain evidence="1">ISS1029</strain>
    </source>
</reference>